<dbReference type="AlphaFoldDB" id="A0AAX2H2C8"/>
<evidence type="ECO:0000313" key="9">
    <source>
        <dbReference type="Proteomes" id="UP000065822"/>
    </source>
</evidence>
<dbReference type="RefSeq" id="WP_066430589.1">
    <property type="nucleotide sequence ID" value="NZ_CP014227.1"/>
</dbReference>
<dbReference type="GO" id="GO:0008299">
    <property type="term" value="P:isoprenoid biosynthetic process"/>
    <property type="evidence" value="ECO:0007669"/>
    <property type="project" value="InterPro"/>
</dbReference>
<gene>
    <name evidence="7" type="ORF">AXF12_09475</name>
    <name evidence="8" type="ORF">SAMEA44541418_02266</name>
</gene>
<dbReference type="InterPro" id="IPR000092">
    <property type="entry name" value="Polyprenyl_synt"/>
</dbReference>
<comment type="similarity">
    <text evidence="2 6">Belongs to the FPP/GGPP synthase family.</text>
</comment>
<comment type="cofactor">
    <cofactor evidence="1">
        <name>Mg(2+)</name>
        <dbReference type="ChEBI" id="CHEBI:18420"/>
    </cofactor>
</comment>
<reference evidence="7 9" key="1">
    <citation type="submission" date="2016-02" db="EMBL/GenBank/DDBJ databases">
        <authorList>
            <person name="Holder M.E."/>
            <person name="Ajami N.J."/>
            <person name="Petrosino J.F."/>
        </authorList>
    </citation>
    <scope>NUCLEOTIDE SEQUENCE [LARGE SCALE GENOMIC DNA]</scope>
    <source>
        <strain evidence="7 9">CCUG 32990</strain>
    </source>
</reference>
<dbReference type="SFLD" id="SFLDS00005">
    <property type="entry name" value="Isoprenoid_Synthase_Type_I"/>
    <property type="match status" value="1"/>
</dbReference>
<evidence type="ECO:0000256" key="3">
    <source>
        <dbReference type="ARBA" id="ARBA00022679"/>
    </source>
</evidence>
<sequence length="324" mass="36457">MKNLSTEQYREEFLHYLKQSLTAKQPTNLYEPIAYILNLGGKRLRPVLTMMAADLFGADYHEALPAATAVEMFHNFSLVHDDIMDKAPLRRGCPTVHHKWNVNTAILSGDAMLILTYQLLEHYPPAVFGRLTQLLSRTALEVCEGQQYDMDFEVRSTVTTEEYLLMIRYKTAVLIGAALQMGAIVAATSPDNQQHIYNFGLQLGLAFQLQDDYLDAFGDDTFGKQIGGDILENKKTMLYLKALELSDAAQRTALLQHYATTDQSPEKVAAVKQLFQQTGADTVVRKAIAHYTDEALASLDSLAIDEEKRTQLRTFAIDLMDRKI</sequence>
<dbReference type="PANTHER" id="PTHR12001:SF85">
    <property type="entry name" value="SHORT CHAIN ISOPRENYL DIPHOSPHATE SYNTHASE"/>
    <property type="match status" value="1"/>
</dbReference>
<evidence type="ECO:0000256" key="5">
    <source>
        <dbReference type="ARBA" id="ARBA00022842"/>
    </source>
</evidence>
<dbReference type="InterPro" id="IPR033749">
    <property type="entry name" value="Polyprenyl_synt_CS"/>
</dbReference>
<dbReference type="PROSITE" id="PS00723">
    <property type="entry name" value="POLYPRENYL_SYNTHASE_1"/>
    <property type="match status" value="1"/>
</dbReference>
<dbReference type="PROSITE" id="PS00444">
    <property type="entry name" value="POLYPRENYL_SYNTHASE_2"/>
    <property type="match status" value="1"/>
</dbReference>
<accession>A0AAX2H2C8</accession>
<evidence type="ECO:0000313" key="8">
    <source>
        <dbReference type="EMBL" id="SNV16216.1"/>
    </source>
</evidence>
<keyword evidence="4" id="KW-0479">Metal-binding</keyword>
<evidence type="ECO:0000256" key="4">
    <source>
        <dbReference type="ARBA" id="ARBA00022723"/>
    </source>
</evidence>
<dbReference type="SUPFAM" id="SSF48576">
    <property type="entry name" value="Terpenoid synthases"/>
    <property type="match status" value="1"/>
</dbReference>
<dbReference type="InterPro" id="IPR008949">
    <property type="entry name" value="Isoprenoid_synthase_dom_sf"/>
</dbReference>
<dbReference type="CDD" id="cd00685">
    <property type="entry name" value="Trans_IPPS_HT"/>
    <property type="match status" value="1"/>
</dbReference>
<dbReference type="GO" id="GO:0004337">
    <property type="term" value="F:(2E,6E)-farnesyl diphosphate synthase activity"/>
    <property type="evidence" value="ECO:0007669"/>
    <property type="project" value="UniProtKB-EC"/>
</dbReference>
<organism evidence="8 10">
    <name type="scientific">Capnocytophaga haemolytica</name>
    <dbReference type="NCBI Taxonomy" id="45243"/>
    <lineage>
        <taxon>Bacteria</taxon>
        <taxon>Pseudomonadati</taxon>
        <taxon>Bacteroidota</taxon>
        <taxon>Flavobacteriia</taxon>
        <taxon>Flavobacteriales</taxon>
        <taxon>Flavobacteriaceae</taxon>
        <taxon>Capnocytophaga</taxon>
    </lineage>
</organism>
<dbReference type="Pfam" id="PF00348">
    <property type="entry name" value="polyprenyl_synt"/>
    <property type="match status" value="1"/>
</dbReference>
<dbReference type="GO" id="GO:0046872">
    <property type="term" value="F:metal ion binding"/>
    <property type="evidence" value="ECO:0007669"/>
    <property type="project" value="UniProtKB-KW"/>
</dbReference>
<evidence type="ECO:0000313" key="10">
    <source>
        <dbReference type="Proteomes" id="UP000215539"/>
    </source>
</evidence>
<evidence type="ECO:0000256" key="6">
    <source>
        <dbReference type="RuleBase" id="RU004466"/>
    </source>
</evidence>
<dbReference type="KEGG" id="chg:AXF12_09475"/>
<dbReference type="EC" id="2.5.1.10" evidence="8"/>
<evidence type="ECO:0000313" key="7">
    <source>
        <dbReference type="EMBL" id="AMD85722.1"/>
    </source>
</evidence>
<keyword evidence="9" id="KW-1185">Reference proteome</keyword>
<dbReference type="Proteomes" id="UP000215539">
    <property type="component" value="Chromosome 1"/>
</dbReference>
<dbReference type="Proteomes" id="UP000065822">
    <property type="component" value="Chromosome"/>
</dbReference>
<dbReference type="PANTHER" id="PTHR12001">
    <property type="entry name" value="GERANYLGERANYL PYROPHOSPHATE SYNTHASE"/>
    <property type="match status" value="1"/>
</dbReference>
<keyword evidence="5" id="KW-0460">Magnesium</keyword>
<keyword evidence="3 6" id="KW-0808">Transferase</keyword>
<protein>
    <submittedName>
        <fullName evidence="8">Farnesyl diphosphate synthase</fullName>
        <ecNumber evidence="8">2.5.1.10</ecNumber>
    </submittedName>
    <submittedName>
        <fullName evidence="7">Polyprenyl synthetase</fullName>
    </submittedName>
</protein>
<dbReference type="Gene3D" id="1.10.600.10">
    <property type="entry name" value="Farnesyl Diphosphate Synthase"/>
    <property type="match status" value="1"/>
</dbReference>
<evidence type="ECO:0000256" key="1">
    <source>
        <dbReference type="ARBA" id="ARBA00001946"/>
    </source>
</evidence>
<dbReference type="EMBL" id="CP014227">
    <property type="protein sequence ID" value="AMD85722.1"/>
    <property type="molecule type" value="Genomic_DNA"/>
</dbReference>
<dbReference type="EMBL" id="LT906449">
    <property type="protein sequence ID" value="SNV16216.1"/>
    <property type="molecule type" value="Genomic_DNA"/>
</dbReference>
<evidence type="ECO:0000256" key="2">
    <source>
        <dbReference type="ARBA" id="ARBA00006706"/>
    </source>
</evidence>
<dbReference type="SFLD" id="SFLDG01017">
    <property type="entry name" value="Polyprenyl_Transferase_Like"/>
    <property type="match status" value="1"/>
</dbReference>
<name>A0AAX2H2C8_9FLAO</name>
<reference evidence="8 10" key="2">
    <citation type="submission" date="2017-06" db="EMBL/GenBank/DDBJ databases">
        <authorList>
            <consortium name="Pathogen Informatics"/>
        </authorList>
    </citation>
    <scope>NUCLEOTIDE SEQUENCE [LARGE SCALE GENOMIC DNA]</scope>
    <source>
        <strain evidence="8 10">NCTC12947</strain>
    </source>
</reference>
<proteinExistence type="inferred from homology"/>